<dbReference type="InterPro" id="IPR007554">
    <property type="entry name" value="Glycerophosphate_synth"/>
</dbReference>
<evidence type="ECO:0000313" key="3">
    <source>
        <dbReference type="Proteomes" id="UP000886787"/>
    </source>
</evidence>
<dbReference type="EMBL" id="DVFW01000006">
    <property type="protein sequence ID" value="HIQ79816.1"/>
    <property type="molecule type" value="Genomic_DNA"/>
</dbReference>
<dbReference type="GO" id="GO:0047355">
    <property type="term" value="F:CDP-glycerol glycerophosphotransferase activity"/>
    <property type="evidence" value="ECO:0007669"/>
    <property type="project" value="InterPro"/>
</dbReference>
<accession>A0A9D0ZI10</accession>
<dbReference type="InterPro" id="IPR001173">
    <property type="entry name" value="Glyco_trans_2-like"/>
</dbReference>
<evidence type="ECO:0000259" key="1">
    <source>
        <dbReference type="Pfam" id="PF00535"/>
    </source>
</evidence>
<dbReference type="GO" id="GO:0016020">
    <property type="term" value="C:membrane"/>
    <property type="evidence" value="ECO:0007669"/>
    <property type="project" value="InterPro"/>
</dbReference>
<sequence length="923" mass="108715">MRRNDKERAQTVYRLSFMIPVFDENCEMLSDTVDSILHQKDVRVDSDVQIVIVDCTESMQKKEFLSNLSAPNTHVVQFAFSQKPHIAVAVEQGLKAVKNPFLAILNCGDTVSADFASDCFMQFSRHPAVPFVAVRAFCFNPSLNREEESVLNVQRFDRPELIDLTQTPNFIHTSLHAAVFKTNVLRNANLNAGLPYEYAQDFLLKLFLKVPFYATASRARYNYFMPQEDNYLYHLPANFKDWYARSIETFLLPLLDYCEAQIGEIPGFVHFHTMYYLQSRFLSNMNNRNKKTMDQQELEAYLELVRKVLLRTDDRYILNKNKYKSLHYSLEAALMFMHMKEHTDQLPLIHVEGNEEAYLNLHKIHLSNLTSMRLGIHVMDYSDGKLKIDGSFRNVFIAKNLRLTACFCGKDYMLENNDRYSLTKYFGISAYKKFTFHIEFPMDPSSQIQTLAFYANVNRTRVKLHFSFLHHWAKLTLKPKHSYWRFNRYYARYLIAERELIIRRASALKTWGLELRFLPELFMESKKYFLLRLLYDVTRPLFLRKKIWLMYDKMYKGGDSCEYLYRKTAKLRDGITKYYVIDKETSDYRNLVADGYKPLVNKSLWHRLAFLHADILLITNSNLFPFNGYNMDRSRFIRGLCNFGSMCLQHGLTVQKCAMAQQRIIDNTKLYFLASHYEEQNLLHHAYNYKGFDALKITGIGRYDGLISDSKRQILLSPTWRMYNAMPVTSSEGVQREYNPEFRHTVYYQIYNGLINNEKLLATARKTGYKIKYLLHPILSAQADDFTPPEEVEVIPSVGDLSYEKILTQSDLMVTDYSGVQFDFAYMKKPLVYFHPSQLPAHYEDGCFFYDTMGFGEICTESGQLVDLLCEYMENDCRMKEKYIKRVDDFYHFHDHNNCQRIYAQILEYQEQIDKDKLRRKEA</sequence>
<reference evidence="2" key="2">
    <citation type="journal article" date="2021" name="PeerJ">
        <title>Extensive microbial diversity within the chicken gut microbiome revealed by metagenomics and culture.</title>
        <authorList>
            <person name="Gilroy R."/>
            <person name="Ravi A."/>
            <person name="Getino M."/>
            <person name="Pursley I."/>
            <person name="Horton D.L."/>
            <person name="Alikhan N.F."/>
            <person name="Baker D."/>
            <person name="Gharbi K."/>
            <person name="Hall N."/>
            <person name="Watson M."/>
            <person name="Adriaenssens E.M."/>
            <person name="Foster-Nyarko E."/>
            <person name="Jarju S."/>
            <person name="Secka A."/>
            <person name="Antonio M."/>
            <person name="Oren A."/>
            <person name="Chaudhuri R.R."/>
            <person name="La Ragione R."/>
            <person name="Hildebrand F."/>
            <person name="Pallen M.J."/>
        </authorList>
    </citation>
    <scope>NUCLEOTIDE SEQUENCE</scope>
    <source>
        <strain evidence="2">ChiSjej1B19-3389</strain>
    </source>
</reference>
<dbReference type="Gene3D" id="3.90.550.10">
    <property type="entry name" value="Spore Coat Polysaccharide Biosynthesis Protein SpsA, Chain A"/>
    <property type="match status" value="1"/>
</dbReference>
<reference evidence="2" key="1">
    <citation type="submission" date="2020-10" db="EMBL/GenBank/DDBJ databases">
        <authorList>
            <person name="Gilroy R."/>
        </authorList>
    </citation>
    <scope>NUCLEOTIDE SEQUENCE</scope>
    <source>
        <strain evidence="2">ChiSjej1B19-3389</strain>
    </source>
</reference>
<name>A0A9D0ZI10_9FIRM</name>
<dbReference type="SUPFAM" id="SSF53756">
    <property type="entry name" value="UDP-Glycosyltransferase/glycogen phosphorylase"/>
    <property type="match status" value="1"/>
</dbReference>
<dbReference type="Gene3D" id="3.40.50.12580">
    <property type="match status" value="1"/>
</dbReference>
<proteinExistence type="predicted"/>
<evidence type="ECO:0000313" key="2">
    <source>
        <dbReference type="EMBL" id="HIQ79816.1"/>
    </source>
</evidence>
<dbReference type="InterPro" id="IPR029044">
    <property type="entry name" value="Nucleotide-diphossugar_trans"/>
</dbReference>
<comment type="caution">
    <text evidence="2">The sequence shown here is derived from an EMBL/GenBank/DDBJ whole genome shotgun (WGS) entry which is preliminary data.</text>
</comment>
<dbReference type="Pfam" id="PF04464">
    <property type="entry name" value="Glyphos_transf"/>
    <property type="match status" value="1"/>
</dbReference>
<gene>
    <name evidence="2" type="ORF">IAD32_00845</name>
</gene>
<dbReference type="Pfam" id="PF00535">
    <property type="entry name" value="Glycos_transf_2"/>
    <property type="match status" value="1"/>
</dbReference>
<dbReference type="AlphaFoldDB" id="A0A9D0ZI10"/>
<feature type="domain" description="Glycosyltransferase 2-like" evidence="1">
    <location>
        <begin position="16"/>
        <end position="183"/>
    </location>
</feature>
<dbReference type="SUPFAM" id="SSF53448">
    <property type="entry name" value="Nucleotide-diphospho-sugar transferases"/>
    <property type="match status" value="1"/>
</dbReference>
<dbReference type="InterPro" id="IPR043148">
    <property type="entry name" value="TagF_C"/>
</dbReference>
<protein>
    <submittedName>
        <fullName evidence="2">CDP-glycerol glycerophosphotransferase family protein</fullName>
    </submittedName>
</protein>
<dbReference type="Proteomes" id="UP000886787">
    <property type="component" value="Unassembled WGS sequence"/>
</dbReference>
<organism evidence="2 3">
    <name type="scientific">Candidatus Scatavimonas merdigallinarum</name>
    <dbReference type="NCBI Taxonomy" id="2840914"/>
    <lineage>
        <taxon>Bacteria</taxon>
        <taxon>Bacillati</taxon>
        <taxon>Bacillota</taxon>
        <taxon>Clostridia</taxon>
        <taxon>Eubacteriales</taxon>
        <taxon>Oscillospiraceae</taxon>
        <taxon>Oscillospiraceae incertae sedis</taxon>
        <taxon>Candidatus Scatavimonas</taxon>
    </lineage>
</organism>